<organism evidence="7 8">
    <name type="scientific">Pseudomonas tructae</name>
    <dbReference type="NCBI Taxonomy" id="2518644"/>
    <lineage>
        <taxon>Bacteria</taxon>
        <taxon>Pseudomonadati</taxon>
        <taxon>Pseudomonadota</taxon>
        <taxon>Gammaproteobacteria</taxon>
        <taxon>Pseudomonadales</taxon>
        <taxon>Pseudomonadaceae</taxon>
        <taxon>Pseudomonas</taxon>
    </lineage>
</organism>
<dbReference type="PANTHER" id="PTHR46056">
    <property type="entry name" value="LONG-CHAIN-ALCOHOL OXIDASE"/>
    <property type="match status" value="1"/>
</dbReference>
<keyword evidence="2" id="KW-0285">Flavoprotein</keyword>
<reference evidence="7 8" key="1">
    <citation type="submission" date="2019-02" db="EMBL/GenBank/DDBJ databases">
        <title>Complete genome sequence of Pseudomonas sp. SNU WT1 isolated from rainbow trout.</title>
        <authorList>
            <person name="Oh W.T."/>
            <person name="Park S.C."/>
        </authorList>
    </citation>
    <scope>NUCLEOTIDE SEQUENCE [LARGE SCALE GENOMIC DNA]</scope>
    <source>
        <strain evidence="7 8">SNU WT1</strain>
    </source>
</reference>
<feature type="domain" description="Glucose-methanol-choline oxidoreductase C-terminal" evidence="6">
    <location>
        <begin position="383"/>
        <end position="517"/>
    </location>
</feature>
<evidence type="ECO:0000256" key="1">
    <source>
        <dbReference type="ARBA" id="ARBA00010790"/>
    </source>
</evidence>
<evidence type="ECO:0000313" key="8">
    <source>
        <dbReference type="Proteomes" id="UP000291130"/>
    </source>
</evidence>
<dbReference type="InterPro" id="IPR000172">
    <property type="entry name" value="GMC_OxRdtase_N"/>
</dbReference>
<dbReference type="InterPro" id="IPR036188">
    <property type="entry name" value="FAD/NAD-bd_sf"/>
</dbReference>
<keyword evidence="3" id="KW-0274">FAD</keyword>
<protein>
    <submittedName>
        <fullName evidence="7">GMC family oxidoreductase</fullName>
    </submittedName>
</protein>
<evidence type="ECO:0000256" key="2">
    <source>
        <dbReference type="ARBA" id="ARBA00022630"/>
    </source>
</evidence>
<keyword evidence="8" id="KW-1185">Reference proteome</keyword>
<dbReference type="PANTHER" id="PTHR46056:SF12">
    <property type="entry name" value="LONG-CHAIN-ALCOHOL OXIDASE"/>
    <property type="match status" value="1"/>
</dbReference>
<keyword evidence="4" id="KW-0560">Oxidoreductase</keyword>
<name>A0A411MCY1_9PSED</name>
<dbReference type="Proteomes" id="UP000291130">
    <property type="component" value="Chromosome"/>
</dbReference>
<dbReference type="Gene3D" id="3.50.50.60">
    <property type="entry name" value="FAD/NAD(P)-binding domain"/>
    <property type="match status" value="2"/>
</dbReference>
<evidence type="ECO:0000313" key="7">
    <source>
        <dbReference type="EMBL" id="QBF24658.1"/>
    </source>
</evidence>
<dbReference type="EMBL" id="CP035952">
    <property type="protein sequence ID" value="QBF24658.1"/>
    <property type="molecule type" value="Genomic_DNA"/>
</dbReference>
<evidence type="ECO:0000256" key="4">
    <source>
        <dbReference type="ARBA" id="ARBA00023002"/>
    </source>
</evidence>
<dbReference type="InterPro" id="IPR007867">
    <property type="entry name" value="GMC_OxRtase_C"/>
</dbReference>
<feature type="domain" description="Glucose-methanol-choline oxidoreductase N-terminal" evidence="5">
    <location>
        <begin position="79"/>
        <end position="298"/>
    </location>
</feature>
<dbReference type="GO" id="GO:0050660">
    <property type="term" value="F:flavin adenine dinucleotide binding"/>
    <property type="evidence" value="ECO:0007669"/>
    <property type="project" value="InterPro"/>
</dbReference>
<dbReference type="AlphaFoldDB" id="A0A411MCY1"/>
<dbReference type="OrthoDB" id="9787779at2"/>
<dbReference type="Pfam" id="PF13450">
    <property type="entry name" value="NAD_binding_8"/>
    <property type="match status" value="1"/>
</dbReference>
<dbReference type="RefSeq" id="WP_130262410.1">
    <property type="nucleotide sequence ID" value="NZ_CP035952.1"/>
</dbReference>
<dbReference type="SUPFAM" id="SSF51905">
    <property type="entry name" value="FAD/NAD(P)-binding domain"/>
    <property type="match status" value="1"/>
</dbReference>
<dbReference type="Pfam" id="PF05199">
    <property type="entry name" value="GMC_oxred_C"/>
    <property type="match status" value="1"/>
</dbReference>
<gene>
    <name evidence="7" type="ORF">EXN22_02755</name>
</gene>
<comment type="similarity">
    <text evidence="1">Belongs to the GMC oxidoreductase family.</text>
</comment>
<evidence type="ECO:0000256" key="3">
    <source>
        <dbReference type="ARBA" id="ARBA00022827"/>
    </source>
</evidence>
<proteinExistence type="inferred from homology"/>
<accession>A0A411MCY1</accession>
<evidence type="ECO:0000259" key="5">
    <source>
        <dbReference type="Pfam" id="PF00732"/>
    </source>
</evidence>
<dbReference type="KEGG" id="ptk:EXN22_02755"/>
<sequence length="533" mass="57840">MPVPDLFRDGLNNRGWKTRDASRLDQDLHLAADIAIIGSGAGGATSAELLSAAGFKVLLIEEGPLKTSNDFHMLEDQAYASLYQEGIGRMSKDGAITILQGRAVGGTTLINWTSSFRTPEPTLEHWAREHGVKGLGSAELAPWFARLEQRLGIEPWIMPPNANNEALRRGCEALGYNWKVIPRNVRGCWNLGYCGMGCPVNAKQSMLVTSIPATLDHGGELLYLARAEHLEHNGEQISGLHCVAMDSRCVEPTGRKIKVKARHYILAGGGINSPGLLLRSNAPDPHERLGKRTFLHLVNFSAGLFKDQVNPFYGAPQSIYSDHFQWRDGVSGPMGYKLEVPPLHPALASTLLGSFGKENALRMEQLPHTHVMLALLRDGFHPDSAGGEVQLRGDGAPVLDYQVSPYAWDGIRRAFQSMAQIQFAAGADSVMPVHSDARHVKTLAEARQMIDGLNLELFRTRLGSAHVMGGCAMGEDPRQAVCDSLGRHHQLGNLSIHDGSLFPTSIGANPQLSVYGLSALLSDALATRLVAGR</sequence>
<dbReference type="GO" id="GO:0016614">
    <property type="term" value="F:oxidoreductase activity, acting on CH-OH group of donors"/>
    <property type="evidence" value="ECO:0007669"/>
    <property type="project" value="InterPro"/>
</dbReference>
<evidence type="ECO:0000259" key="6">
    <source>
        <dbReference type="Pfam" id="PF05199"/>
    </source>
</evidence>
<dbReference type="Pfam" id="PF00732">
    <property type="entry name" value="GMC_oxred_N"/>
    <property type="match status" value="1"/>
</dbReference>